<name>A0A3A1NZU7_9SPHN</name>
<dbReference type="PANTHER" id="PTHR34289">
    <property type="entry name" value="PROTEIN, PUTATIVE (DUF819)-RELATED"/>
    <property type="match status" value="1"/>
</dbReference>
<feature type="transmembrane region" description="Helical" evidence="1">
    <location>
        <begin position="51"/>
        <end position="70"/>
    </location>
</feature>
<evidence type="ECO:0000313" key="2">
    <source>
        <dbReference type="EMBL" id="RIV81608.1"/>
    </source>
</evidence>
<dbReference type="PANTHER" id="PTHR34289:SF8">
    <property type="entry name" value="DUF819 DOMAIN-CONTAINING PROTEIN"/>
    <property type="match status" value="1"/>
</dbReference>
<feature type="transmembrane region" description="Helical" evidence="1">
    <location>
        <begin position="283"/>
        <end position="303"/>
    </location>
</feature>
<comment type="caution">
    <text evidence="2">The sequence shown here is derived from an EMBL/GenBank/DDBJ whole genome shotgun (WGS) entry which is preliminary data.</text>
</comment>
<dbReference type="Pfam" id="PF05684">
    <property type="entry name" value="DUF819"/>
    <property type="match status" value="1"/>
</dbReference>
<dbReference type="EMBL" id="QXFM01000135">
    <property type="protein sequence ID" value="RIV81608.1"/>
    <property type="molecule type" value="Genomic_DNA"/>
</dbReference>
<feature type="transmembrane region" description="Helical" evidence="1">
    <location>
        <begin position="164"/>
        <end position="187"/>
    </location>
</feature>
<reference evidence="2 3" key="1">
    <citation type="submission" date="2018-08" db="EMBL/GenBank/DDBJ databases">
        <title>Erythrobacter zhengii sp.nov., a bacterium isolated from deep-sea sediment.</title>
        <authorList>
            <person name="Fang C."/>
            <person name="Wu Y.-H."/>
            <person name="Sun C."/>
            <person name="Wang H."/>
            <person name="Cheng H."/>
            <person name="Meng F.-X."/>
            <person name="Wang C.-S."/>
            <person name="Xu X.-W."/>
        </authorList>
    </citation>
    <scope>NUCLEOTIDE SEQUENCE [LARGE SCALE GENOMIC DNA]</scope>
    <source>
        <strain evidence="2 3">CCTCC AB 2015396</strain>
    </source>
</reference>
<feature type="transmembrane region" description="Helical" evidence="1">
    <location>
        <begin position="76"/>
        <end position="93"/>
    </location>
</feature>
<feature type="transmembrane region" description="Helical" evidence="1">
    <location>
        <begin position="16"/>
        <end position="39"/>
    </location>
</feature>
<sequence length="394" mass="40802">MCRAMSASEGHVSAPLIPAGAIFPIIWVFLAIIALTLALERSRLKKYLPGPVTVIIIPCALANLGVIPSSAPEYDAIYQFSVPVGVALLLLRADIGEIVRRSGSMLGLFFVGLLASYIGIGIAFMTVDVGVHGADVAAVLVAYLTGSTVNVVATAQAVQMDPTFLTAAIAGCAFVLPAYLGAATYLMRSEALGRFLRAAPGSSLAAAAPSVAEAEPVEEQAPPRPPMGMLIALLYGIGIFVAVDWVMRALGLGHLTILAITVVAIAVPNLFKGIRRLVSGDRELGLVLMFLFVSAIAAQIDVFSMGEQALQVALFATLALVIHLVVLLIGGRILRADPHQLFLASLCGVGGPPSAAAVAAAQGREDLVMPSILCGLAGIMLGNFAAIACFHLLS</sequence>
<evidence type="ECO:0000313" key="3">
    <source>
        <dbReference type="Proteomes" id="UP000265366"/>
    </source>
</evidence>
<keyword evidence="1" id="KW-0812">Transmembrane</keyword>
<feature type="transmembrane region" description="Helical" evidence="1">
    <location>
        <begin position="367"/>
        <end position="393"/>
    </location>
</feature>
<protein>
    <submittedName>
        <fullName evidence="2">DUF819 family protein</fullName>
    </submittedName>
</protein>
<dbReference type="Proteomes" id="UP000265366">
    <property type="component" value="Unassembled WGS sequence"/>
</dbReference>
<accession>A0A3A1NZU7</accession>
<dbReference type="AlphaFoldDB" id="A0A3A1NZU7"/>
<dbReference type="InterPro" id="IPR008537">
    <property type="entry name" value="DUF819"/>
</dbReference>
<feature type="transmembrane region" description="Helical" evidence="1">
    <location>
        <begin position="105"/>
        <end position="127"/>
    </location>
</feature>
<feature type="transmembrane region" description="Helical" evidence="1">
    <location>
        <begin position="252"/>
        <end position="271"/>
    </location>
</feature>
<dbReference type="OrthoDB" id="653763at2"/>
<feature type="transmembrane region" description="Helical" evidence="1">
    <location>
        <begin position="341"/>
        <end position="361"/>
    </location>
</feature>
<feature type="transmembrane region" description="Helical" evidence="1">
    <location>
        <begin position="309"/>
        <end position="329"/>
    </location>
</feature>
<evidence type="ECO:0000256" key="1">
    <source>
        <dbReference type="SAM" id="Phobius"/>
    </source>
</evidence>
<organism evidence="2 3">
    <name type="scientific">Aurantiacibacter xanthus</name>
    <dbReference type="NCBI Taxonomy" id="1784712"/>
    <lineage>
        <taxon>Bacteria</taxon>
        <taxon>Pseudomonadati</taxon>
        <taxon>Pseudomonadota</taxon>
        <taxon>Alphaproteobacteria</taxon>
        <taxon>Sphingomonadales</taxon>
        <taxon>Erythrobacteraceae</taxon>
        <taxon>Aurantiacibacter</taxon>
    </lineage>
</organism>
<keyword evidence="1" id="KW-0472">Membrane</keyword>
<proteinExistence type="predicted"/>
<gene>
    <name evidence="2" type="ORF">D2V17_16970</name>
</gene>
<keyword evidence="1" id="KW-1133">Transmembrane helix</keyword>
<keyword evidence="3" id="KW-1185">Reference proteome</keyword>